<evidence type="ECO:0000313" key="13">
    <source>
        <dbReference type="EMBL" id="QBP09938.1"/>
    </source>
</evidence>
<evidence type="ECO:0000259" key="11">
    <source>
        <dbReference type="PROSITE" id="PS50893"/>
    </source>
</evidence>
<feature type="domain" description="ABC transmembrane type-2" evidence="12">
    <location>
        <begin position="701"/>
        <end position="928"/>
    </location>
</feature>
<dbReference type="GO" id="GO:0016887">
    <property type="term" value="F:ATP hydrolysis activity"/>
    <property type="evidence" value="ECO:0007669"/>
    <property type="project" value="InterPro"/>
</dbReference>
<evidence type="ECO:0000256" key="1">
    <source>
        <dbReference type="ARBA" id="ARBA00004141"/>
    </source>
</evidence>
<feature type="domain" description="ABC transporter" evidence="11">
    <location>
        <begin position="12"/>
        <end position="247"/>
    </location>
</feature>
<dbReference type="Gene3D" id="3.40.50.300">
    <property type="entry name" value="P-loop containing nucleotide triphosphate hydrolases"/>
    <property type="match status" value="2"/>
</dbReference>
<evidence type="ECO:0000259" key="12">
    <source>
        <dbReference type="PROSITE" id="PS51012"/>
    </source>
</evidence>
<evidence type="ECO:0000256" key="5">
    <source>
        <dbReference type="ARBA" id="ARBA00022741"/>
    </source>
</evidence>
<dbReference type="InterPro" id="IPR047817">
    <property type="entry name" value="ABC2_TM_bact-type"/>
</dbReference>
<dbReference type="RefSeq" id="WP_024570234.1">
    <property type="nucleotide sequence ID" value="NZ_CP037900.1"/>
</dbReference>
<keyword evidence="3" id="KW-0997">Cell inner membrane</keyword>
<dbReference type="PROSITE" id="PS51012">
    <property type="entry name" value="ABC_TM2"/>
    <property type="match status" value="1"/>
</dbReference>
<keyword evidence="7 10" id="KW-1133">Transmembrane helix</keyword>
<dbReference type="CDD" id="cd03230">
    <property type="entry name" value="ABC_DR_subfamily_A"/>
    <property type="match status" value="1"/>
</dbReference>
<comment type="subcellular location">
    <subcellularLocation>
        <location evidence="1">Membrane</location>
        <topology evidence="1">Multi-pass membrane protein</topology>
    </subcellularLocation>
</comment>
<dbReference type="Pfam" id="PF12698">
    <property type="entry name" value="ABC2_membrane_3"/>
    <property type="match status" value="1"/>
</dbReference>
<accession>A0A482IMF3</accession>
<keyword evidence="6 13" id="KW-0067">ATP-binding</keyword>
<evidence type="ECO:0000256" key="10">
    <source>
        <dbReference type="SAM" id="Phobius"/>
    </source>
</evidence>
<keyword evidence="2" id="KW-1003">Cell membrane</keyword>
<dbReference type="Proteomes" id="UP000253772">
    <property type="component" value="Chromosome c1"/>
</dbReference>
<dbReference type="EMBL" id="CP037900">
    <property type="protein sequence ID" value="QBP09938.1"/>
    <property type="molecule type" value="Genomic_DNA"/>
</dbReference>
<name>A0A482IMF3_9BURK</name>
<dbReference type="PANTHER" id="PTHR43038:SF4">
    <property type="entry name" value="RIBOSOME-ASSOCIATED ATPASE"/>
    <property type="match status" value="1"/>
</dbReference>
<dbReference type="SMART" id="SM00382">
    <property type="entry name" value="AAA"/>
    <property type="match status" value="2"/>
</dbReference>
<feature type="transmembrane region" description="Helical" evidence="10">
    <location>
        <begin position="579"/>
        <end position="599"/>
    </location>
</feature>
<evidence type="ECO:0000256" key="8">
    <source>
        <dbReference type="ARBA" id="ARBA00023136"/>
    </source>
</evidence>
<dbReference type="Gene3D" id="3.40.1710.10">
    <property type="entry name" value="abc type-2 transporter like domain"/>
    <property type="match status" value="1"/>
</dbReference>
<reference evidence="13 14" key="1">
    <citation type="submission" date="2019-03" db="EMBL/GenBank/DDBJ databases">
        <title>Comparative insights into the high quality Complete genome sequence of highly metal resistant Cupriavidus metallidurans strain BS1 isolated from a gold-copper mine.</title>
        <authorList>
            <person name="Mazhar H.S."/>
            <person name="Rensing C."/>
        </authorList>
    </citation>
    <scope>NUCLEOTIDE SEQUENCE [LARGE SCALE GENOMIC DNA]</scope>
    <source>
        <strain evidence="13 14">BS1</strain>
    </source>
</reference>
<keyword evidence="4 10" id="KW-0812">Transmembrane</keyword>
<feature type="transmembrane region" description="Helical" evidence="10">
    <location>
        <begin position="844"/>
        <end position="867"/>
    </location>
</feature>
<dbReference type="InterPro" id="IPR047651">
    <property type="entry name" value="ABC2_perm_RbbA"/>
</dbReference>
<feature type="transmembrane region" description="Helical" evidence="10">
    <location>
        <begin position="785"/>
        <end position="806"/>
    </location>
</feature>
<feature type="transmembrane region" description="Helical" evidence="10">
    <location>
        <begin position="733"/>
        <end position="758"/>
    </location>
</feature>
<proteinExistence type="predicted"/>
<dbReference type="Pfam" id="PF00005">
    <property type="entry name" value="ABC_tran"/>
    <property type="match status" value="2"/>
</dbReference>
<feature type="region of interest" description="Disordered" evidence="9">
    <location>
        <begin position="517"/>
        <end position="552"/>
    </location>
</feature>
<organism evidence="13 14">
    <name type="scientific">Cupriavidus metallidurans</name>
    <dbReference type="NCBI Taxonomy" id="119219"/>
    <lineage>
        <taxon>Bacteria</taxon>
        <taxon>Pseudomonadati</taxon>
        <taxon>Pseudomonadota</taxon>
        <taxon>Betaproteobacteria</taxon>
        <taxon>Burkholderiales</taxon>
        <taxon>Burkholderiaceae</taxon>
        <taxon>Cupriavidus</taxon>
    </lineage>
</organism>
<dbReference type="PROSITE" id="PS50893">
    <property type="entry name" value="ABC_TRANSPORTER_2"/>
    <property type="match status" value="2"/>
</dbReference>
<dbReference type="InterPro" id="IPR017871">
    <property type="entry name" value="ABC_transporter-like_CS"/>
</dbReference>
<evidence type="ECO:0000256" key="6">
    <source>
        <dbReference type="ARBA" id="ARBA00022840"/>
    </source>
</evidence>
<keyword evidence="5" id="KW-0547">Nucleotide-binding</keyword>
<evidence type="ECO:0000256" key="9">
    <source>
        <dbReference type="SAM" id="MobiDB-lite"/>
    </source>
</evidence>
<dbReference type="PANTHER" id="PTHR43038">
    <property type="entry name" value="ATP-BINDING CASSETTE, SUB-FAMILY H, MEMBER 1"/>
    <property type="match status" value="1"/>
</dbReference>
<evidence type="ECO:0000256" key="4">
    <source>
        <dbReference type="ARBA" id="ARBA00022692"/>
    </source>
</evidence>
<evidence type="ECO:0000256" key="2">
    <source>
        <dbReference type="ARBA" id="ARBA00022475"/>
    </source>
</evidence>
<dbReference type="AlphaFoldDB" id="A0A482IMF3"/>
<feature type="transmembrane region" description="Helical" evidence="10">
    <location>
        <begin position="906"/>
        <end position="925"/>
    </location>
</feature>
<evidence type="ECO:0000256" key="7">
    <source>
        <dbReference type="ARBA" id="ARBA00022989"/>
    </source>
</evidence>
<dbReference type="OrthoDB" id="9776369at2"/>
<keyword evidence="8 10" id="KW-0472">Membrane</keyword>
<dbReference type="InterPro" id="IPR027417">
    <property type="entry name" value="P-loop_NTPase"/>
</dbReference>
<feature type="transmembrane region" description="Helical" evidence="10">
    <location>
        <begin position="874"/>
        <end position="894"/>
    </location>
</feature>
<dbReference type="InterPro" id="IPR003439">
    <property type="entry name" value="ABC_transporter-like_ATP-bd"/>
</dbReference>
<sequence>MGDISGVQPSAICVEGLTHRYGGTRALEGVSLSLPGHSTIGLIGPDGVGKSTLLGIIAGVKRIQQGQASVLGADLRNRAQRESILPRVAYMPQGLGRNLYPTLSVYENVDFFGRLFGLPARERAARIRRLLDATGLAPFPHRPAGKLSGGMKQKLGLCCALVHNPDLLILDEPTTGVDPLSRRQFWTLVEDLRAEHQGMSVIVATAYMEEAQRFEHLVAMDEGRILVSDSTAAVLQRAGTEDLEQAYISLLPAARRGDATGLIIPPHAPEDGEPAIEAEDLTRSFGDFVAVDHVSFRIERSEIFGFLGSNGCGKTTTMKMLTGLLDVTSGTARLLGKPIDATDMRTRMRVGYMSQSFSLYEELSVQQNLDLHARLYRMEGEQARDAVAQALAGFELAPYADERPAALSLGIRQRLQLAAACLHGPEVLILDEPTSGVDPGARDMFWRHLAKLSREQRVTIFVSTHFMNEAARCDRISFMHRGRVLAVGTPEDLRQRRHANTLEDAFVAYLEEAESKAAAPPAPTPTPSAAQSQAKRPAGSIQTPGGGMEPPPRRVVAAPLARIWAFARRESIELARDKLRLAFAIIGPIVLLLAAAWSVSFDVENVRFAVLDRDQSLASRELLEQFAGSRYFVPAGSAYDETQARYVLRAASASLVVEIPSGFGRDLLAGRRPEVAFHIDGSSPFPGAIVRSYVNATLLGFAQARARTLPVVAPALPLRVETRFVYNEQFRSIYAITPGIIMLALILIPTMLTALGVVREKEMGSITNLYASPASVGEYLVGKQLPYVGLAMLAYLALVALTVTLLQVPLKGSFLALSLGALLFILASTGLGLMMSTFVRSQVAAIFGAAILCLIPSVNFSGLLYPVSTLTGSGYWVGLGFPSSWFQLISLGSFTKGLGADSFGTMYLALLGFALAYLGGARCLLRKQEA</sequence>
<dbReference type="InterPro" id="IPR013525">
    <property type="entry name" value="ABC2_TM"/>
</dbReference>
<feature type="domain" description="ABC transporter" evidence="11">
    <location>
        <begin position="276"/>
        <end position="506"/>
    </location>
</feature>
<dbReference type="InterPro" id="IPR003593">
    <property type="entry name" value="AAA+_ATPase"/>
</dbReference>
<feature type="transmembrane region" description="Helical" evidence="10">
    <location>
        <begin position="813"/>
        <end position="838"/>
    </location>
</feature>
<dbReference type="PROSITE" id="PS00211">
    <property type="entry name" value="ABC_TRANSPORTER_1"/>
    <property type="match status" value="1"/>
</dbReference>
<dbReference type="GO" id="GO:0016020">
    <property type="term" value="C:membrane"/>
    <property type="evidence" value="ECO:0007669"/>
    <property type="project" value="UniProtKB-SubCell"/>
</dbReference>
<dbReference type="SUPFAM" id="SSF52540">
    <property type="entry name" value="P-loop containing nucleoside triphosphate hydrolases"/>
    <property type="match status" value="2"/>
</dbReference>
<evidence type="ECO:0000313" key="14">
    <source>
        <dbReference type="Proteomes" id="UP000253772"/>
    </source>
</evidence>
<evidence type="ECO:0000256" key="3">
    <source>
        <dbReference type="ARBA" id="ARBA00022519"/>
    </source>
</evidence>
<dbReference type="NCBIfam" id="NF033858">
    <property type="entry name" value="ABC2_perm_RbbA"/>
    <property type="match status" value="1"/>
</dbReference>
<gene>
    <name evidence="13" type="ORF">DDF84_009265</name>
</gene>
<protein>
    <submittedName>
        <fullName evidence="13">ABC transporter ATP-binding protein/permease</fullName>
    </submittedName>
</protein>
<dbReference type="GO" id="GO:0140359">
    <property type="term" value="F:ABC-type transporter activity"/>
    <property type="evidence" value="ECO:0007669"/>
    <property type="project" value="InterPro"/>
</dbReference>
<dbReference type="GO" id="GO:0005524">
    <property type="term" value="F:ATP binding"/>
    <property type="evidence" value="ECO:0007669"/>
    <property type="project" value="UniProtKB-KW"/>
</dbReference>